<organism evidence="1">
    <name type="scientific">Candidatus Kentrum sp. LPFa</name>
    <dbReference type="NCBI Taxonomy" id="2126335"/>
    <lineage>
        <taxon>Bacteria</taxon>
        <taxon>Pseudomonadati</taxon>
        <taxon>Pseudomonadota</taxon>
        <taxon>Gammaproteobacteria</taxon>
        <taxon>Candidatus Kentrum</taxon>
    </lineage>
</organism>
<protein>
    <submittedName>
        <fullName evidence="1">Uncharacterized protein</fullName>
    </submittedName>
</protein>
<sequence length="92" mass="9944">MITTALNEFKDHLSSYVEKAGEQDIVSHRFCRRGRLSGISSPERSAIPGNYRPVTGRCAEGAGYAAGGSGVDSMRYADRADGFWLLDGAVME</sequence>
<name>A0A450WFN8_9GAMM</name>
<dbReference type="EMBL" id="CAADFP010000141">
    <property type="protein sequence ID" value="VFK31539.1"/>
    <property type="molecule type" value="Genomic_DNA"/>
</dbReference>
<dbReference type="AlphaFoldDB" id="A0A450WFN8"/>
<evidence type="ECO:0000313" key="2">
    <source>
        <dbReference type="EMBL" id="VFK31539.1"/>
    </source>
</evidence>
<evidence type="ECO:0000313" key="1">
    <source>
        <dbReference type="EMBL" id="VFK15822.1"/>
    </source>
</evidence>
<accession>A0A450WFN8</accession>
<gene>
    <name evidence="1" type="ORF">BECKLPF1236A_GA0070988_1013315</name>
    <name evidence="2" type="ORF">BECKLPF1236C_GA0070990_1014115</name>
</gene>
<dbReference type="EMBL" id="CAADFM010000133">
    <property type="protein sequence ID" value="VFK15822.1"/>
    <property type="molecule type" value="Genomic_DNA"/>
</dbReference>
<proteinExistence type="predicted"/>
<reference evidence="1" key="1">
    <citation type="submission" date="2019-02" db="EMBL/GenBank/DDBJ databases">
        <authorList>
            <person name="Gruber-Vodicka R. H."/>
            <person name="Seah K. B. B."/>
        </authorList>
    </citation>
    <scope>NUCLEOTIDE SEQUENCE</scope>
    <source>
        <strain evidence="1">BECK_S312</strain>
        <strain evidence="2">BECK_S426</strain>
    </source>
</reference>